<organism evidence="1 2">
    <name type="scientific">Dentiscutata erythropus</name>
    <dbReference type="NCBI Taxonomy" id="1348616"/>
    <lineage>
        <taxon>Eukaryota</taxon>
        <taxon>Fungi</taxon>
        <taxon>Fungi incertae sedis</taxon>
        <taxon>Mucoromycota</taxon>
        <taxon>Glomeromycotina</taxon>
        <taxon>Glomeromycetes</taxon>
        <taxon>Diversisporales</taxon>
        <taxon>Gigasporaceae</taxon>
        <taxon>Dentiscutata</taxon>
    </lineage>
</organism>
<accession>A0A9N9HRJ4</accession>
<feature type="non-terminal residue" evidence="1">
    <location>
        <position position="223"/>
    </location>
</feature>
<gene>
    <name evidence="1" type="ORF">DERYTH_LOCUS13020</name>
</gene>
<reference evidence="1" key="1">
    <citation type="submission" date="2021-06" db="EMBL/GenBank/DDBJ databases">
        <authorList>
            <person name="Kallberg Y."/>
            <person name="Tangrot J."/>
            <person name="Rosling A."/>
        </authorList>
    </citation>
    <scope>NUCLEOTIDE SEQUENCE</scope>
    <source>
        <strain evidence="1">MA453B</strain>
    </source>
</reference>
<dbReference type="AlphaFoldDB" id="A0A9N9HRJ4"/>
<dbReference type="Proteomes" id="UP000789405">
    <property type="component" value="Unassembled WGS sequence"/>
</dbReference>
<comment type="caution">
    <text evidence="1">The sequence shown here is derived from an EMBL/GenBank/DDBJ whole genome shotgun (WGS) entry which is preliminary data.</text>
</comment>
<protein>
    <submittedName>
        <fullName evidence="1">27948_t:CDS:1</fullName>
    </submittedName>
</protein>
<keyword evidence="2" id="KW-1185">Reference proteome</keyword>
<sequence length="223" mass="25221">MTNYTKIKARLQYSSSLGCIVRSTLNQNYCKVETYDDIYNKVSDIKQENAVAKYIRAYILQASSLVSHLTKNDFILTKLQENRWKSSGNNNNNVVEKNHLASHIVYYLASSDISINEEVLVLKGQAKGLFNETKFSDKVLSIDSIVKAEAAAANSNIVYDSMATEILPVKDRPKQWEEALKLTMQGKLYSIHVQRLPSLPLSNFGLEILIGKDEMIDFEDFLG</sequence>
<dbReference type="OrthoDB" id="2410190at2759"/>
<evidence type="ECO:0000313" key="1">
    <source>
        <dbReference type="EMBL" id="CAG8701572.1"/>
    </source>
</evidence>
<evidence type="ECO:0000313" key="2">
    <source>
        <dbReference type="Proteomes" id="UP000789405"/>
    </source>
</evidence>
<name>A0A9N9HRJ4_9GLOM</name>
<dbReference type="EMBL" id="CAJVPY010008861">
    <property type="protein sequence ID" value="CAG8701572.1"/>
    <property type="molecule type" value="Genomic_DNA"/>
</dbReference>
<proteinExistence type="predicted"/>